<feature type="non-terminal residue" evidence="2">
    <location>
        <position position="104"/>
    </location>
</feature>
<evidence type="ECO:0000313" key="2">
    <source>
        <dbReference type="EMBL" id="ORY31679.1"/>
    </source>
</evidence>
<evidence type="ECO:0000256" key="1">
    <source>
        <dbReference type="SAM" id="MobiDB-lite"/>
    </source>
</evidence>
<proteinExistence type="predicted"/>
<organism evidence="2 3">
    <name type="scientific">Naematelia encephala</name>
    <dbReference type="NCBI Taxonomy" id="71784"/>
    <lineage>
        <taxon>Eukaryota</taxon>
        <taxon>Fungi</taxon>
        <taxon>Dikarya</taxon>
        <taxon>Basidiomycota</taxon>
        <taxon>Agaricomycotina</taxon>
        <taxon>Tremellomycetes</taxon>
        <taxon>Tremellales</taxon>
        <taxon>Naemateliaceae</taxon>
        <taxon>Naematelia</taxon>
    </lineage>
</organism>
<gene>
    <name evidence="2" type="ORF">BCR39DRAFT_89083</name>
</gene>
<feature type="region of interest" description="Disordered" evidence="1">
    <location>
        <begin position="1"/>
        <end position="20"/>
    </location>
</feature>
<feature type="compositionally biased region" description="Polar residues" evidence="1">
    <location>
        <begin position="1"/>
        <end position="15"/>
    </location>
</feature>
<dbReference type="OrthoDB" id="340962at2759"/>
<protein>
    <submittedName>
        <fullName evidence="2">Uncharacterized protein</fullName>
    </submittedName>
</protein>
<dbReference type="Proteomes" id="UP000193986">
    <property type="component" value="Unassembled WGS sequence"/>
</dbReference>
<dbReference type="EMBL" id="MCFC01000014">
    <property type="protein sequence ID" value="ORY31679.1"/>
    <property type="molecule type" value="Genomic_DNA"/>
</dbReference>
<accession>A0A1Y2BA08</accession>
<sequence length="104" mass="11536">MALETSQAGPSTVASTLHPGASAYHESSHFKHWRYSPAQLAAVRQALNEKSRDVTAQNIEREKEAQLELGHESAEPPQPTEYPSVEDESLLLRFYATQISAVCR</sequence>
<reference evidence="2 3" key="1">
    <citation type="submission" date="2016-07" db="EMBL/GenBank/DDBJ databases">
        <title>Pervasive Adenine N6-methylation of Active Genes in Fungi.</title>
        <authorList>
            <consortium name="DOE Joint Genome Institute"/>
            <person name="Mondo S.J."/>
            <person name="Dannebaum R.O."/>
            <person name="Kuo R.C."/>
            <person name="Labutti K."/>
            <person name="Haridas S."/>
            <person name="Kuo A."/>
            <person name="Salamov A."/>
            <person name="Ahrendt S.R."/>
            <person name="Lipzen A."/>
            <person name="Sullivan W."/>
            <person name="Andreopoulos W.B."/>
            <person name="Clum A."/>
            <person name="Lindquist E."/>
            <person name="Daum C."/>
            <person name="Ramamoorthy G.K."/>
            <person name="Gryganskyi A."/>
            <person name="Culley D."/>
            <person name="Magnuson J.K."/>
            <person name="James T.Y."/>
            <person name="O'Malley M.A."/>
            <person name="Stajich J.E."/>
            <person name="Spatafora J.W."/>
            <person name="Visel A."/>
            <person name="Grigoriev I.V."/>
        </authorList>
    </citation>
    <scope>NUCLEOTIDE SEQUENCE [LARGE SCALE GENOMIC DNA]</scope>
    <source>
        <strain evidence="2 3">68-887.2</strain>
    </source>
</reference>
<feature type="region of interest" description="Disordered" evidence="1">
    <location>
        <begin position="66"/>
        <end position="85"/>
    </location>
</feature>
<comment type="caution">
    <text evidence="2">The sequence shown here is derived from an EMBL/GenBank/DDBJ whole genome shotgun (WGS) entry which is preliminary data.</text>
</comment>
<dbReference type="AlphaFoldDB" id="A0A1Y2BA08"/>
<dbReference type="InParanoid" id="A0A1Y2BA08"/>
<name>A0A1Y2BA08_9TREE</name>
<evidence type="ECO:0000313" key="3">
    <source>
        <dbReference type="Proteomes" id="UP000193986"/>
    </source>
</evidence>
<keyword evidence="3" id="KW-1185">Reference proteome</keyword>